<sequence length="51" mass="5706">MKQFDVSVGSNNMQCIIAKSYLQYCGCIAGCHQNHWIIANHFSDSINISTI</sequence>
<organism evidence="1">
    <name type="scientific">Schistosoma japonicum</name>
    <name type="common">Blood fluke</name>
    <dbReference type="NCBI Taxonomy" id="6182"/>
    <lineage>
        <taxon>Eukaryota</taxon>
        <taxon>Metazoa</taxon>
        <taxon>Spiralia</taxon>
        <taxon>Lophotrochozoa</taxon>
        <taxon>Platyhelminthes</taxon>
        <taxon>Trematoda</taxon>
        <taxon>Digenea</taxon>
        <taxon>Strigeidida</taxon>
        <taxon>Schistosomatoidea</taxon>
        <taxon>Schistosomatidae</taxon>
        <taxon>Schistosoma</taxon>
    </lineage>
</organism>
<reference evidence="1" key="1">
    <citation type="submission" date="2005-03" db="EMBL/GenBank/DDBJ databases">
        <authorList>
            <person name="Han Z."/>
        </authorList>
    </citation>
    <scope>NUCLEOTIDE SEQUENCE</scope>
</reference>
<dbReference type="AlphaFoldDB" id="Q5C0G4"/>
<protein>
    <submittedName>
        <fullName evidence="1">Uncharacterized protein</fullName>
    </submittedName>
</protein>
<name>Q5C0G4_SCHJA</name>
<accession>Q5C0G4</accession>
<dbReference type="EMBL" id="AY810972">
    <property type="protein sequence ID" value="AAX26861.1"/>
    <property type="molecule type" value="mRNA"/>
</dbReference>
<proteinExistence type="evidence at transcript level"/>
<reference evidence="1" key="2">
    <citation type="journal article" date="2006" name="PLoS Pathog.">
        <title>New perspectives on host-parasite interplay by comparative transcriptomic and proteomic analyses of Schistosoma japonicum.</title>
        <authorList>
            <person name="Liu F."/>
            <person name="Lu J."/>
            <person name="Hu W."/>
            <person name="Wang S.Y."/>
            <person name="Cui S.J."/>
            <person name="Chi M."/>
            <person name="Yan Q."/>
            <person name="Wang X.R."/>
            <person name="Song H.D."/>
            <person name="Xu X.N."/>
            <person name="Wang J.J."/>
            <person name="Zhang X.L."/>
            <person name="Zhang X."/>
            <person name="Wang Z.Q."/>
            <person name="Xue C.L."/>
            <person name="Brindley P.J."/>
            <person name="McManus D.P."/>
            <person name="Yang P.Y."/>
            <person name="Feng Z."/>
            <person name="Chen Z."/>
            <person name="Han Z.G."/>
        </authorList>
    </citation>
    <scope>NUCLEOTIDE SEQUENCE</scope>
</reference>
<evidence type="ECO:0000313" key="1">
    <source>
        <dbReference type="EMBL" id="AAX26861.1"/>
    </source>
</evidence>